<protein>
    <recommendedName>
        <fullName evidence="4">Membrane transporter protein</fullName>
    </recommendedName>
</protein>
<dbReference type="STRING" id="698738.OLEAN_C23050"/>
<proteinExistence type="predicted"/>
<sequence length="70" mass="8075">MGFQFGECFLTLVFISLGAILGSYIGSKARNRFNNQMYLTLMKYLLSLLTLARIIYQLLPSNFNTLRCRD</sequence>
<dbReference type="HOGENOM" id="CLU_2753932_0_0_6"/>
<dbReference type="EMBL" id="FO203512">
    <property type="protein sequence ID" value="CCK76481.1"/>
    <property type="molecule type" value="Genomic_DNA"/>
</dbReference>
<feature type="transmembrane region" description="Helical" evidence="1">
    <location>
        <begin position="6"/>
        <end position="25"/>
    </location>
</feature>
<keyword evidence="3" id="KW-1185">Reference proteome</keyword>
<keyword evidence="1" id="KW-1133">Transmembrane helix</keyword>
<dbReference type="KEGG" id="oai:OLEAN_C23050"/>
<name>R4YN96_OLEAN</name>
<feature type="transmembrane region" description="Helical" evidence="1">
    <location>
        <begin position="37"/>
        <end position="56"/>
    </location>
</feature>
<reference evidence="2 3" key="1">
    <citation type="journal article" date="2013" name="Nat. Commun.">
        <title>Genome sequence and functional genomic analysis of the oil-degrading bacterium Oleispira antarctica.</title>
        <authorList>
            <person name="Kube M."/>
            <person name="Chernikova T.N."/>
            <person name="Al-Ramahi Y."/>
            <person name="Beloqui A."/>
            <person name="Lopez-Cortez N."/>
            <person name="Guazzaroni M.E."/>
            <person name="Heipieper H.J."/>
            <person name="Klages S."/>
            <person name="Kotsyurbenko O.R."/>
            <person name="Langer I."/>
            <person name="Nechitaylo T.Y."/>
            <person name="Lunsdorf H."/>
            <person name="Fernandez M."/>
            <person name="Juarez S."/>
            <person name="Ciordia S."/>
            <person name="Singer A."/>
            <person name="Kagan O."/>
            <person name="Egorova O."/>
            <person name="Petit P.A."/>
            <person name="Stogios P."/>
            <person name="Kim Y."/>
            <person name="Tchigvintsev A."/>
            <person name="Flick R."/>
            <person name="Denaro R."/>
            <person name="Genovese M."/>
            <person name="Albar J.P."/>
            <person name="Reva O.N."/>
            <person name="Martinez-Gomariz M."/>
            <person name="Tran H."/>
            <person name="Ferrer M."/>
            <person name="Savchenko A."/>
            <person name="Yakunin A.F."/>
            <person name="Yakimov M.M."/>
            <person name="Golyshina O.V."/>
            <person name="Reinhardt R."/>
            <person name="Golyshin P.N."/>
        </authorList>
    </citation>
    <scope>NUCLEOTIDE SEQUENCE [LARGE SCALE GENOMIC DNA]</scope>
</reference>
<dbReference type="Proteomes" id="UP000032749">
    <property type="component" value="Chromosome"/>
</dbReference>
<evidence type="ECO:0008006" key="4">
    <source>
        <dbReference type="Google" id="ProtNLM"/>
    </source>
</evidence>
<evidence type="ECO:0000256" key="1">
    <source>
        <dbReference type="SAM" id="Phobius"/>
    </source>
</evidence>
<evidence type="ECO:0000313" key="3">
    <source>
        <dbReference type="Proteomes" id="UP000032749"/>
    </source>
</evidence>
<accession>R4YN96</accession>
<keyword evidence="1" id="KW-0812">Transmembrane</keyword>
<keyword evidence="1" id="KW-0472">Membrane</keyword>
<dbReference type="AlphaFoldDB" id="R4YN96"/>
<organism evidence="2 3">
    <name type="scientific">Oleispira antarctica RB-8</name>
    <dbReference type="NCBI Taxonomy" id="698738"/>
    <lineage>
        <taxon>Bacteria</taxon>
        <taxon>Pseudomonadati</taxon>
        <taxon>Pseudomonadota</taxon>
        <taxon>Gammaproteobacteria</taxon>
        <taxon>Oceanospirillales</taxon>
        <taxon>Oceanospirillaceae</taxon>
        <taxon>Oleispira</taxon>
    </lineage>
</organism>
<gene>
    <name evidence="2" type="ORF">OLEAN_C23050</name>
</gene>
<evidence type="ECO:0000313" key="2">
    <source>
        <dbReference type="EMBL" id="CCK76481.1"/>
    </source>
</evidence>